<dbReference type="OrthoDB" id="10461183at2759"/>
<sequence>MFSGIGGQERIEEQALDERLFEAEEEPDGSSPVAILIMKKLADAPPMMCLSWKKMFTELSIPSDLHTTSALVEWLNKSLREEETHWNILESLENTLTMERLASTDINQILDSICVLSGVDSGVKHPIEALQEHFMFFAYDCIELQSMHQRLRDTYLGHAIQSRGATTLKRFKKTWKLIIEELKPGRIAVEMRQYLGMLGEDFGPVPKKSFSHTGESVPGDTIPEDINTQDADSQDSDSEDSDSEDSDSEDSDSEDTNSQASDINTQESPSTESLASRD</sequence>
<proteinExistence type="predicted"/>
<evidence type="ECO:0000313" key="3">
    <source>
        <dbReference type="Proteomes" id="UP000240493"/>
    </source>
</evidence>
<keyword evidence="3" id="KW-1185">Reference proteome</keyword>
<dbReference type="Proteomes" id="UP000240493">
    <property type="component" value="Unassembled WGS sequence"/>
</dbReference>
<organism evidence="2 3">
    <name type="scientific">Trichoderma asperellum (strain ATCC 204424 / CBS 433.97 / NBRC 101777)</name>
    <dbReference type="NCBI Taxonomy" id="1042311"/>
    <lineage>
        <taxon>Eukaryota</taxon>
        <taxon>Fungi</taxon>
        <taxon>Dikarya</taxon>
        <taxon>Ascomycota</taxon>
        <taxon>Pezizomycotina</taxon>
        <taxon>Sordariomycetes</taxon>
        <taxon>Hypocreomycetidae</taxon>
        <taxon>Hypocreales</taxon>
        <taxon>Hypocreaceae</taxon>
        <taxon>Trichoderma</taxon>
    </lineage>
</organism>
<feature type="region of interest" description="Disordered" evidence="1">
    <location>
        <begin position="206"/>
        <end position="278"/>
    </location>
</feature>
<feature type="compositionally biased region" description="Polar residues" evidence="1">
    <location>
        <begin position="256"/>
        <end position="278"/>
    </location>
</feature>
<protein>
    <submittedName>
        <fullName evidence="2">Uncharacterized protein</fullName>
    </submittedName>
</protein>
<feature type="non-terminal residue" evidence="2">
    <location>
        <position position="278"/>
    </location>
</feature>
<feature type="compositionally biased region" description="Acidic residues" evidence="1">
    <location>
        <begin position="232"/>
        <end position="255"/>
    </location>
</feature>
<name>A0A2T3ZP39_TRIA4</name>
<gene>
    <name evidence="2" type="ORF">M441DRAFT_113883</name>
</gene>
<dbReference type="AlphaFoldDB" id="A0A2T3ZP39"/>
<evidence type="ECO:0000256" key="1">
    <source>
        <dbReference type="SAM" id="MobiDB-lite"/>
    </source>
</evidence>
<reference evidence="2 3" key="1">
    <citation type="submission" date="2016-07" db="EMBL/GenBank/DDBJ databases">
        <title>Multiple horizontal gene transfer events from other fungi enriched the ability of initially mycotrophic Trichoderma (Ascomycota) to feed on dead plant biomass.</title>
        <authorList>
            <consortium name="DOE Joint Genome Institute"/>
            <person name="Aerts A."/>
            <person name="Atanasova L."/>
            <person name="Chenthamara K."/>
            <person name="Zhang J."/>
            <person name="Grujic M."/>
            <person name="Henrissat B."/>
            <person name="Kuo A."/>
            <person name="Salamov A."/>
            <person name="Lipzen A."/>
            <person name="Labutti K."/>
            <person name="Barry K."/>
            <person name="Miao Y."/>
            <person name="Rahimi M.J."/>
            <person name="Shen Q."/>
            <person name="Grigoriev I.V."/>
            <person name="Kubicek C.P."/>
            <person name="Druzhinina I.S."/>
        </authorList>
    </citation>
    <scope>NUCLEOTIDE SEQUENCE [LARGE SCALE GENOMIC DNA]</scope>
    <source>
        <strain evidence="2 3">CBS 433.97</strain>
    </source>
</reference>
<dbReference type="EMBL" id="KZ679256">
    <property type="protein sequence ID" value="PTB46575.1"/>
    <property type="molecule type" value="Genomic_DNA"/>
</dbReference>
<evidence type="ECO:0000313" key="2">
    <source>
        <dbReference type="EMBL" id="PTB46575.1"/>
    </source>
</evidence>
<accession>A0A2T3ZP39</accession>